<dbReference type="OrthoDB" id="5241972at2"/>
<dbReference type="GO" id="GO:0008758">
    <property type="term" value="F:UDP-2,3-diacylglucosamine hydrolase activity"/>
    <property type="evidence" value="ECO:0007669"/>
    <property type="project" value="TreeGrafter"/>
</dbReference>
<reference evidence="8 9" key="1">
    <citation type="journal article" date="2013" name="Biodegradation">
        <title>Quantitative proteomic analysis of ibuprofen-degrading Patulibacter sp. strain I11.</title>
        <authorList>
            <person name="Almeida B."/>
            <person name="Kjeldal H."/>
            <person name="Lolas I."/>
            <person name="Knudsen A.D."/>
            <person name="Carvalho G."/>
            <person name="Nielsen K.L."/>
            <person name="Barreto Crespo M.T."/>
            <person name="Stensballe A."/>
            <person name="Nielsen J.L."/>
        </authorList>
    </citation>
    <scope>NUCLEOTIDE SEQUENCE [LARGE SCALE GENOMIC DNA]</scope>
    <source>
        <strain evidence="8 9">I11</strain>
    </source>
</reference>
<accession>H0E2R8</accession>
<dbReference type="InterPro" id="IPR004843">
    <property type="entry name" value="Calcineurin-like_PHP"/>
</dbReference>
<evidence type="ECO:0000256" key="4">
    <source>
        <dbReference type="ARBA" id="ARBA00023136"/>
    </source>
</evidence>
<gene>
    <name evidence="8" type="ORF">PAI11_10810</name>
</gene>
<protein>
    <recommendedName>
        <fullName evidence="7">Calcineurin-like phosphoesterase domain-containing protein</fullName>
    </recommendedName>
</protein>
<dbReference type="RefSeq" id="WP_007571786.1">
    <property type="nucleotide sequence ID" value="NZ_AGUD01000051.1"/>
</dbReference>
<evidence type="ECO:0000259" key="7">
    <source>
        <dbReference type="Pfam" id="PF00149"/>
    </source>
</evidence>
<dbReference type="Pfam" id="PF00149">
    <property type="entry name" value="Metallophos"/>
    <property type="match status" value="1"/>
</dbReference>
<dbReference type="InterPro" id="IPR043461">
    <property type="entry name" value="LpxH-like"/>
</dbReference>
<name>H0E2R8_9ACTN</name>
<dbReference type="PANTHER" id="PTHR34990">
    <property type="entry name" value="UDP-2,3-DIACYLGLUCOSAMINE HYDROLASE-RELATED"/>
    <property type="match status" value="1"/>
</dbReference>
<feature type="domain" description="Calcineurin-like phosphoesterase" evidence="7">
    <location>
        <begin position="1"/>
        <end position="94"/>
    </location>
</feature>
<evidence type="ECO:0000256" key="1">
    <source>
        <dbReference type="ARBA" id="ARBA00022475"/>
    </source>
</evidence>
<dbReference type="GO" id="GO:0016020">
    <property type="term" value="C:membrane"/>
    <property type="evidence" value="ECO:0007669"/>
    <property type="project" value="GOC"/>
</dbReference>
<evidence type="ECO:0000256" key="5">
    <source>
        <dbReference type="ARBA" id="ARBA00023211"/>
    </source>
</evidence>
<organism evidence="8 9">
    <name type="scientific">Patulibacter medicamentivorans</name>
    <dbReference type="NCBI Taxonomy" id="1097667"/>
    <lineage>
        <taxon>Bacteria</taxon>
        <taxon>Bacillati</taxon>
        <taxon>Actinomycetota</taxon>
        <taxon>Thermoleophilia</taxon>
        <taxon>Solirubrobacterales</taxon>
        <taxon>Patulibacteraceae</taxon>
        <taxon>Patulibacter</taxon>
    </lineage>
</organism>
<dbReference type="Proteomes" id="UP000005143">
    <property type="component" value="Unassembled WGS sequence"/>
</dbReference>
<dbReference type="InterPro" id="IPR029052">
    <property type="entry name" value="Metallo-depent_PP-like"/>
</dbReference>
<evidence type="ECO:0000256" key="3">
    <source>
        <dbReference type="ARBA" id="ARBA00022723"/>
    </source>
</evidence>
<keyword evidence="4" id="KW-0472">Membrane</keyword>
<keyword evidence="5" id="KW-0464">Manganese</keyword>
<feature type="compositionally biased region" description="Low complexity" evidence="6">
    <location>
        <begin position="355"/>
        <end position="367"/>
    </location>
</feature>
<dbReference type="SUPFAM" id="SSF56300">
    <property type="entry name" value="Metallo-dependent phosphatases"/>
    <property type="match status" value="1"/>
</dbReference>
<dbReference type="EMBL" id="AGUD01000051">
    <property type="protein sequence ID" value="EHN11996.1"/>
    <property type="molecule type" value="Genomic_DNA"/>
</dbReference>
<keyword evidence="2" id="KW-0997">Cell inner membrane</keyword>
<keyword evidence="9" id="KW-1185">Reference proteome</keyword>
<keyword evidence="3" id="KW-0479">Metal-binding</keyword>
<feature type="region of interest" description="Disordered" evidence="6">
    <location>
        <begin position="349"/>
        <end position="378"/>
    </location>
</feature>
<dbReference type="GO" id="GO:0046872">
    <property type="term" value="F:metal ion binding"/>
    <property type="evidence" value="ECO:0007669"/>
    <property type="project" value="UniProtKB-KW"/>
</dbReference>
<proteinExistence type="predicted"/>
<sequence length="393" mass="42195">MRTLVISDLHLGSRGLRDVLRQPPALEALVAAVRRVDRLVLLGDVVELLEGRVAGALAEAEPVLSALGRAMEGGEIVVVPGNHDHLLVRAWLRQRRADQQPLGAATRVPQDATESLAEVTAALRPRDGRVRVQYPGAWLGPHVYAHHGHYLDLHLASTPLARIARAAGESALGPADAYELGRTTSVAAASLVVRDLPDAFEEGIERFTGLARALGKALISGGDNPRARARVERIAPLGSDLLDRRLEAGGLEALRRVCGDLGVLPRARHVLFGHVHRLGPLTAEEALGPWHPDPDGPWLWNSGSWVYEPLLVSPADVQAPYWPGGALLLEDERTPQVLRLLGDVPPERYVRQPRAVAGGEQAEQPAADGGGDDPDLYDVDAEAELLGDDETTA</sequence>
<dbReference type="AlphaFoldDB" id="H0E2R8"/>
<dbReference type="PATRIC" id="fig|1097667.3.peg.1079"/>
<dbReference type="Gene3D" id="3.60.21.10">
    <property type="match status" value="1"/>
</dbReference>
<evidence type="ECO:0000256" key="6">
    <source>
        <dbReference type="SAM" id="MobiDB-lite"/>
    </source>
</evidence>
<evidence type="ECO:0000313" key="8">
    <source>
        <dbReference type="EMBL" id="EHN11996.1"/>
    </source>
</evidence>
<dbReference type="GO" id="GO:0009245">
    <property type="term" value="P:lipid A biosynthetic process"/>
    <property type="evidence" value="ECO:0007669"/>
    <property type="project" value="TreeGrafter"/>
</dbReference>
<keyword evidence="1" id="KW-1003">Cell membrane</keyword>
<evidence type="ECO:0000313" key="9">
    <source>
        <dbReference type="Proteomes" id="UP000005143"/>
    </source>
</evidence>
<comment type="caution">
    <text evidence="8">The sequence shown here is derived from an EMBL/GenBank/DDBJ whole genome shotgun (WGS) entry which is preliminary data.</text>
</comment>
<evidence type="ECO:0000256" key="2">
    <source>
        <dbReference type="ARBA" id="ARBA00022519"/>
    </source>
</evidence>